<dbReference type="KEGG" id="din:Selin_0085"/>
<dbReference type="InParanoid" id="E6W4W6"/>
<gene>
    <name evidence="7" type="ordered locus">Selin_0085</name>
</gene>
<dbReference type="STRING" id="653733.Selin_0085"/>
<evidence type="ECO:0000256" key="5">
    <source>
        <dbReference type="PIRNR" id="PIRNR038471"/>
    </source>
</evidence>
<dbReference type="InterPro" id="IPR055342">
    <property type="entry name" value="MreC_beta-barrel_core"/>
</dbReference>
<organism evidence="7 8">
    <name type="scientific">Desulfurispirillum indicum (strain ATCC BAA-1389 / DSM 22839 / S5)</name>
    <dbReference type="NCBI Taxonomy" id="653733"/>
    <lineage>
        <taxon>Bacteria</taxon>
        <taxon>Pseudomonadati</taxon>
        <taxon>Chrysiogenota</taxon>
        <taxon>Chrysiogenia</taxon>
        <taxon>Chrysiogenales</taxon>
        <taxon>Chrysiogenaceae</taxon>
        <taxon>Desulfurispirillum</taxon>
    </lineage>
</organism>
<keyword evidence="8" id="KW-1185">Reference proteome</keyword>
<proteinExistence type="inferred from homology"/>
<evidence type="ECO:0000256" key="3">
    <source>
        <dbReference type="ARBA" id="ARBA00022960"/>
    </source>
</evidence>
<dbReference type="Pfam" id="PF04085">
    <property type="entry name" value="MreC"/>
    <property type="match status" value="1"/>
</dbReference>
<evidence type="ECO:0000256" key="1">
    <source>
        <dbReference type="ARBA" id="ARBA00009369"/>
    </source>
</evidence>
<evidence type="ECO:0000256" key="4">
    <source>
        <dbReference type="ARBA" id="ARBA00032089"/>
    </source>
</evidence>
<dbReference type="EMBL" id="CP002432">
    <property type="protein sequence ID" value="ADU64844.1"/>
    <property type="molecule type" value="Genomic_DNA"/>
</dbReference>
<comment type="similarity">
    <text evidence="1 5">Belongs to the MreC family.</text>
</comment>
<dbReference type="GO" id="GO:0005886">
    <property type="term" value="C:plasma membrane"/>
    <property type="evidence" value="ECO:0007669"/>
    <property type="project" value="TreeGrafter"/>
</dbReference>
<dbReference type="PANTHER" id="PTHR34138">
    <property type="entry name" value="CELL SHAPE-DETERMINING PROTEIN MREC"/>
    <property type="match status" value="1"/>
</dbReference>
<protein>
    <recommendedName>
        <fullName evidence="2 5">Cell shape-determining protein MreC</fullName>
    </recommendedName>
    <alternativeName>
        <fullName evidence="4 5">Cell shape protein MreC</fullName>
    </alternativeName>
</protein>
<dbReference type="eggNOG" id="COG1792">
    <property type="taxonomic scope" value="Bacteria"/>
</dbReference>
<dbReference type="PIRSF" id="PIRSF038471">
    <property type="entry name" value="MreC"/>
    <property type="match status" value="1"/>
</dbReference>
<dbReference type="NCBIfam" id="TIGR00219">
    <property type="entry name" value="mreC"/>
    <property type="match status" value="1"/>
</dbReference>
<dbReference type="OrthoDB" id="9808025at2"/>
<dbReference type="Gene3D" id="2.40.10.340">
    <property type="entry name" value="Rod shape-determining protein MreC, domain 1"/>
    <property type="match status" value="1"/>
</dbReference>
<dbReference type="RefSeq" id="WP_013504733.1">
    <property type="nucleotide sequence ID" value="NC_014836.1"/>
</dbReference>
<accession>E6W4W6</accession>
<keyword evidence="3 5" id="KW-0133">Cell shape</keyword>
<dbReference type="InterPro" id="IPR007221">
    <property type="entry name" value="MreC"/>
</dbReference>
<comment type="function">
    <text evidence="5">Involved in formation and maintenance of cell shape.</text>
</comment>
<dbReference type="InterPro" id="IPR042177">
    <property type="entry name" value="Cell/Rod_1"/>
</dbReference>
<name>E6W4W6_DESIS</name>
<dbReference type="InterPro" id="IPR042175">
    <property type="entry name" value="Cell/Rod_MreC_2"/>
</dbReference>
<dbReference type="GO" id="GO:0008360">
    <property type="term" value="P:regulation of cell shape"/>
    <property type="evidence" value="ECO:0007669"/>
    <property type="project" value="UniProtKB-KW"/>
</dbReference>
<reference evidence="7 8" key="1">
    <citation type="submission" date="2010-12" db="EMBL/GenBank/DDBJ databases">
        <title>Complete sequence of Desulfurispirillum indicum S5.</title>
        <authorList>
            <consortium name="US DOE Joint Genome Institute"/>
            <person name="Lucas S."/>
            <person name="Copeland A."/>
            <person name="Lapidus A."/>
            <person name="Cheng J.-F."/>
            <person name="Goodwin L."/>
            <person name="Pitluck S."/>
            <person name="Chertkov O."/>
            <person name="Held B."/>
            <person name="Detter J.C."/>
            <person name="Han C."/>
            <person name="Tapia R."/>
            <person name="Land M."/>
            <person name="Hauser L."/>
            <person name="Kyrpides N."/>
            <person name="Ivanova N."/>
            <person name="Mikhailova N."/>
            <person name="Haggblom M."/>
            <person name="Rauschenbach I."/>
            <person name="Bini E."/>
            <person name="Woyke T."/>
        </authorList>
    </citation>
    <scope>NUCLEOTIDE SEQUENCE [LARGE SCALE GENOMIC DNA]</scope>
    <source>
        <strain evidence="8">ATCC BAA-1389 / DSM 22839 / S5</strain>
    </source>
</reference>
<evidence type="ECO:0000313" key="8">
    <source>
        <dbReference type="Proteomes" id="UP000002572"/>
    </source>
</evidence>
<feature type="domain" description="Rod shape-determining protein MreC beta-barrel core" evidence="6">
    <location>
        <begin position="124"/>
        <end position="269"/>
    </location>
</feature>
<sequence>MLQFLFAKKKRIYFSLISLFLLVLIALQLSGKLHPANPINVILMPVTGPVQSFFVKNYYNLQDFRARYIDLREVEERNRQLSRELDDARIALLGFHEVQRELMELRRHLEYTRQNRHEYLYARVIGRNPSSWLRTITLDVGVEKGIKVNMPVVTPEGIVGRVVHVSLGYSQVLSVLDPKFAVSSVTSADREPLVAVGGYGSEMNIRYLDAGGKAREGDIVFTSGVDQVFPAGLPVGRITGIAADTDLFFKGTIAPFVDINRLEEVLVLKVEAGEFDAHKEEAKVVP</sequence>
<dbReference type="PANTHER" id="PTHR34138:SF1">
    <property type="entry name" value="CELL SHAPE-DETERMINING PROTEIN MREC"/>
    <property type="match status" value="1"/>
</dbReference>
<evidence type="ECO:0000259" key="6">
    <source>
        <dbReference type="Pfam" id="PF04085"/>
    </source>
</evidence>
<dbReference type="FunCoup" id="E6W4W6">
    <property type="interactions" value="332"/>
</dbReference>
<evidence type="ECO:0000256" key="2">
    <source>
        <dbReference type="ARBA" id="ARBA00013855"/>
    </source>
</evidence>
<evidence type="ECO:0000313" key="7">
    <source>
        <dbReference type="EMBL" id="ADU64844.1"/>
    </source>
</evidence>
<dbReference type="AlphaFoldDB" id="E6W4W6"/>
<dbReference type="HOGENOM" id="CLU_042663_1_0_0"/>
<dbReference type="Gene3D" id="2.40.10.350">
    <property type="entry name" value="Rod shape-determining protein MreC, domain 2"/>
    <property type="match status" value="1"/>
</dbReference>
<dbReference type="Proteomes" id="UP000002572">
    <property type="component" value="Chromosome"/>
</dbReference>